<gene>
    <name evidence="1" type="ORF">CWC39_00635</name>
</gene>
<evidence type="ECO:0000313" key="1">
    <source>
        <dbReference type="EMBL" id="RAV34878.1"/>
    </source>
</evidence>
<organism evidence="1 2">
    <name type="scientific">Corynebacterium heidelbergense</name>
    <dbReference type="NCBI Taxonomy" id="2055947"/>
    <lineage>
        <taxon>Bacteria</taxon>
        <taxon>Bacillati</taxon>
        <taxon>Actinomycetota</taxon>
        <taxon>Actinomycetes</taxon>
        <taxon>Mycobacteriales</taxon>
        <taxon>Corynebacteriaceae</taxon>
        <taxon>Corynebacterium</taxon>
    </lineage>
</organism>
<dbReference type="OrthoDB" id="4764576at2"/>
<accession>A0A364VE22</accession>
<proteinExistence type="predicted"/>
<dbReference type="EMBL" id="PHQP01000003">
    <property type="protein sequence ID" value="RAV34878.1"/>
    <property type="molecule type" value="Genomic_DNA"/>
</dbReference>
<dbReference type="RefSeq" id="WP_112768594.1">
    <property type="nucleotide sequence ID" value="NZ_CP063191.1"/>
</dbReference>
<sequence>MSAYLDQTVLELKTTAQHYCKRHRIDINQHRLKRIVLKVVKRMEREADRLTRIEIITPDGYRCIDYSDPTGESAVRNIMREAIAG</sequence>
<name>A0A364VE22_9CORY</name>
<reference evidence="1 2" key="1">
    <citation type="journal article" date="2018" name="Syst. Appl. Microbiol.">
        <title>Corynebacterium heidelbergense sp. nov., isolated from the preen glands of Egyptian geese (Alopochen aegyptiacus).</title>
        <authorList>
            <person name="Braun M.S."/>
            <person name="Wang E."/>
            <person name="Zimmermann S."/>
            <person name="Wink M."/>
        </authorList>
    </citation>
    <scope>NUCLEOTIDE SEQUENCE [LARGE SCALE GENOMIC DNA]</scope>
    <source>
        <strain evidence="1 2">DSM 104638</strain>
    </source>
</reference>
<protein>
    <submittedName>
        <fullName evidence="1">Uncharacterized protein</fullName>
    </submittedName>
</protein>
<dbReference type="AlphaFoldDB" id="A0A364VE22"/>
<dbReference type="Proteomes" id="UP000251047">
    <property type="component" value="Unassembled WGS sequence"/>
</dbReference>
<evidence type="ECO:0000313" key="2">
    <source>
        <dbReference type="Proteomes" id="UP000251047"/>
    </source>
</evidence>
<comment type="caution">
    <text evidence="1">The sequence shown here is derived from an EMBL/GenBank/DDBJ whole genome shotgun (WGS) entry which is preliminary data.</text>
</comment>